<dbReference type="Gene3D" id="3.10.450.50">
    <property type="match status" value="1"/>
</dbReference>
<dbReference type="Pfam" id="PF00866">
    <property type="entry name" value="Ring_hydroxyl_B"/>
    <property type="match status" value="1"/>
</dbReference>
<dbReference type="SUPFAM" id="SSF54427">
    <property type="entry name" value="NTF2-like"/>
    <property type="match status" value="1"/>
</dbReference>
<proteinExistence type="inferred from homology"/>
<evidence type="ECO:0000256" key="2">
    <source>
        <dbReference type="ARBA" id="ARBA00023002"/>
    </source>
</evidence>
<dbReference type="InterPro" id="IPR000391">
    <property type="entry name" value="Rng_hydr_dOase-bsu"/>
</dbReference>
<dbReference type="RefSeq" id="WP_201686096.1">
    <property type="nucleotide sequence ID" value="NZ_JAEQNA010000010.1"/>
</dbReference>
<keyword evidence="4" id="KW-1185">Reference proteome</keyword>
<comment type="similarity">
    <text evidence="1">Belongs to the bacterial ring-hydroxylating dioxygenase beta subunit family.</text>
</comment>
<name>A0A936ZYU3_9BURK</name>
<reference evidence="3" key="1">
    <citation type="submission" date="2021-01" db="EMBL/GenBank/DDBJ databases">
        <title>Ramlibacter sp. strain AW1 16S ribosomal RNA gene Genome sequencing and assembly.</title>
        <authorList>
            <person name="Kang M."/>
        </authorList>
    </citation>
    <scope>NUCLEOTIDE SEQUENCE</scope>
    <source>
        <strain evidence="3">AW1</strain>
    </source>
</reference>
<evidence type="ECO:0000256" key="1">
    <source>
        <dbReference type="ARBA" id="ARBA00009570"/>
    </source>
</evidence>
<dbReference type="PANTHER" id="PTHR41534:SF1">
    <property type="entry name" value="BLR3401 PROTEIN"/>
    <property type="match status" value="1"/>
</dbReference>
<protein>
    <submittedName>
        <fullName evidence="3">Nuclear transport factor 2 family protein</fullName>
    </submittedName>
</protein>
<dbReference type="GO" id="GO:0019380">
    <property type="term" value="P:3-phenylpropionate catabolic process"/>
    <property type="evidence" value="ECO:0007669"/>
    <property type="project" value="TreeGrafter"/>
</dbReference>
<dbReference type="EMBL" id="JAEQNA010000010">
    <property type="protein sequence ID" value="MBL0422969.1"/>
    <property type="molecule type" value="Genomic_DNA"/>
</dbReference>
<accession>A0A936ZYU3</accession>
<sequence length="172" mass="19694">MSASSTSADPRLQAAIDLVQREGVALDDRDWDAWLDLYDPRAVFWVPAWLDNGELASDPDTQLSLIYHESRAALEERVRRIRSQKSVVAMPLMRTVHFLSHVTARAQGDDEVQVRANWSVRTLDTRTQAEHTLFGRYQFRIGFAPDDAPRIRCKQVTLVNDRVPTLLDIYCL</sequence>
<dbReference type="PANTHER" id="PTHR41534">
    <property type="entry name" value="BLR3401 PROTEIN"/>
    <property type="match status" value="1"/>
</dbReference>
<dbReference type="InterPro" id="IPR032710">
    <property type="entry name" value="NTF2-like_dom_sf"/>
</dbReference>
<organism evidence="3 4">
    <name type="scientific">Ramlibacter aurantiacus</name>
    <dbReference type="NCBI Taxonomy" id="2801330"/>
    <lineage>
        <taxon>Bacteria</taxon>
        <taxon>Pseudomonadati</taxon>
        <taxon>Pseudomonadota</taxon>
        <taxon>Betaproteobacteria</taxon>
        <taxon>Burkholderiales</taxon>
        <taxon>Comamonadaceae</taxon>
        <taxon>Ramlibacter</taxon>
    </lineage>
</organism>
<dbReference type="Proteomes" id="UP000613011">
    <property type="component" value="Unassembled WGS sequence"/>
</dbReference>
<keyword evidence="2" id="KW-0560">Oxidoreductase</keyword>
<dbReference type="CDD" id="cd00667">
    <property type="entry name" value="ring_hydroxylating_dioxygenases_beta"/>
    <property type="match status" value="1"/>
</dbReference>
<gene>
    <name evidence="3" type="ORF">JI739_21715</name>
</gene>
<dbReference type="AlphaFoldDB" id="A0A936ZYU3"/>
<evidence type="ECO:0000313" key="4">
    <source>
        <dbReference type="Proteomes" id="UP000613011"/>
    </source>
</evidence>
<dbReference type="GO" id="GO:0016491">
    <property type="term" value="F:oxidoreductase activity"/>
    <property type="evidence" value="ECO:0007669"/>
    <property type="project" value="UniProtKB-KW"/>
</dbReference>
<comment type="caution">
    <text evidence="3">The sequence shown here is derived from an EMBL/GenBank/DDBJ whole genome shotgun (WGS) entry which is preliminary data.</text>
</comment>
<evidence type="ECO:0000313" key="3">
    <source>
        <dbReference type="EMBL" id="MBL0422969.1"/>
    </source>
</evidence>